<organism evidence="6 7">
    <name type="scientific">Symbiodinium microadriaticum</name>
    <name type="common">Dinoflagellate</name>
    <name type="synonym">Zooxanthella microadriatica</name>
    <dbReference type="NCBI Taxonomy" id="2951"/>
    <lineage>
        <taxon>Eukaryota</taxon>
        <taxon>Sar</taxon>
        <taxon>Alveolata</taxon>
        <taxon>Dinophyceae</taxon>
        <taxon>Suessiales</taxon>
        <taxon>Symbiodiniaceae</taxon>
        <taxon>Symbiodinium</taxon>
    </lineage>
</organism>
<evidence type="ECO:0000259" key="5">
    <source>
        <dbReference type="PROSITE" id="PS50405"/>
    </source>
</evidence>
<dbReference type="AlphaFoldDB" id="A0A1Q9F7F4"/>
<evidence type="ECO:0000313" key="6">
    <source>
        <dbReference type="EMBL" id="OLQ15601.1"/>
    </source>
</evidence>
<dbReference type="SFLD" id="SFLDG00358">
    <property type="entry name" value="Main_(cytGST)"/>
    <property type="match status" value="1"/>
</dbReference>
<evidence type="ECO:0000259" key="4">
    <source>
        <dbReference type="PROSITE" id="PS50404"/>
    </source>
</evidence>
<feature type="domain" description="RRM" evidence="3">
    <location>
        <begin position="766"/>
        <end position="843"/>
    </location>
</feature>
<dbReference type="Pfam" id="PF00076">
    <property type="entry name" value="RRM_1"/>
    <property type="match status" value="3"/>
</dbReference>
<evidence type="ECO:0000313" key="7">
    <source>
        <dbReference type="Proteomes" id="UP000186817"/>
    </source>
</evidence>
<dbReference type="InterPro" id="IPR010987">
    <property type="entry name" value="Glutathione-S-Trfase_C-like"/>
</dbReference>
<feature type="domain" description="RRM" evidence="3">
    <location>
        <begin position="869"/>
        <end position="946"/>
    </location>
</feature>
<dbReference type="CDD" id="cd00590">
    <property type="entry name" value="RRM_SF"/>
    <property type="match status" value="3"/>
</dbReference>
<dbReference type="PANTHER" id="PTHR43968:SF6">
    <property type="entry name" value="GLUTATHIONE S-TRANSFERASE OMEGA"/>
    <property type="match status" value="1"/>
</dbReference>
<dbReference type="PROSITE" id="PS50405">
    <property type="entry name" value="GST_CTER"/>
    <property type="match status" value="1"/>
</dbReference>
<dbReference type="CDD" id="cd00570">
    <property type="entry name" value="GST_N_family"/>
    <property type="match status" value="1"/>
</dbReference>
<comment type="caution">
    <text evidence="6">The sequence shown here is derived from an EMBL/GenBank/DDBJ whole genome shotgun (WGS) entry which is preliminary data.</text>
</comment>
<dbReference type="PANTHER" id="PTHR43968">
    <property type="match status" value="1"/>
</dbReference>
<dbReference type="Pfam" id="PF13409">
    <property type="entry name" value="GST_N_2"/>
    <property type="match status" value="1"/>
</dbReference>
<dbReference type="InterPro" id="IPR035979">
    <property type="entry name" value="RBD_domain_sf"/>
</dbReference>
<feature type="region of interest" description="Disordered" evidence="2">
    <location>
        <begin position="1100"/>
        <end position="1154"/>
    </location>
</feature>
<protein>
    <submittedName>
        <fullName evidence="6">Putative ATP-dependent RNA helicase DHX37</fullName>
    </submittedName>
</protein>
<dbReference type="InterPro" id="IPR050983">
    <property type="entry name" value="GST_Omega/HSP26"/>
</dbReference>
<dbReference type="InterPro" id="IPR011709">
    <property type="entry name" value="DEAD-box_helicase_OB_fold"/>
</dbReference>
<feature type="region of interest" description="Disordered" evidence="2">
    <location>
        <begin position="1"/>
        <end position="34"/>
    </location>
</feature>
<feature type="compositionally biased region" description="Basic and acidic residues" evidence="2">
    <location>
        <begin position="842"/>
        <end position="859"/>
    </location>
</feature>
<reference evidence="6 7" key="1">
    <citation type="submission" date="2016-02" db="EMBL/GenBank/DDBJ databases">
        <title>Genome analysis of coral dinoflagellate symbionts highlights evolutionary adaptations to a symbiotic lifestyle.</title>
        <authorList>
            <person name="Aranda M."/>
            <person name="Li Y."/>
            <person name="Liew Y.J."/>
            <person name="Baumgarten S."/>
            <person name="Simakov O."/>
            <person name="Wilson M."/>
            <person name="Piel J."/>
            <person name="Ashoor H."/>
            <person name="Bougouffa S."/>
            <person name="Bajic V.B."/>
            <person name="Ryu T."/>
            <person name="Ravasi T."/>
            <person name="Bayer T."/>
            <person name="Micklem G."/>
            <person name="Kim H."/>
            <person name="Bhak J."/>
            <person name="Lajeunesse T.C."/>
            <person name="Voolstra C.R."/>
        </authorList>
    </citation>
    <scope>NUCLEOTIDE SEQUENCE [LARGE SCALE GENOMIC DNA]</scope>
    <source>
        <strain evidence="6 7">CCMP2467</strain>
    </source>
</reference>
<feature type="domain" description="RRM" evidence="3">
    <location>
        <begin position="965"/>
        <end position="1043"/>
    </location>
</feature>
<gene>
    <name evidence="6" type="primary">DHX37</name>
    <name evidence="6" type="ORF">AK812_SmicGene29</name>
</gene>
<dbReference type="Proteomes" id="UP000186817">
    <property type="component" value="Unassembled WGS sequence"/>
</dbReference>
<dbReference type="InterPro" id="IPR040079">
    <property type="entry name" value="Glutathione_S-Trfase"/>
</dbReference>
<evidence type="ECO:0000256" key="2">
    <source>
        <dbReference type="SAM" id="MobiDB-lite"/>
    </source>
</evidence>
<dbReference type="SUPFAM" id="SSF47616">
    <property type="entry name" value="GST C-terminal domain-like"/>
    <property type="match status" value="1"/>
</dbReference>
<dbReference type="InterPro" id="IPR036249">
    <property type="entry name" value="Thioredoxin-like_sf"/>
</dbReference>
<dbReference type="InterPro" id="IPR056371">
    <property type="entry name" value="DHX37-like_C"/>
</dbReference>
<keyword evidence="1" id="KW-0694">RNA-binding</keyword>
<dbReference type="PROSITE" id="PS50404">
    <property type="entry name" value="GST_NTER"/>
    <property type="match status" value="1"/>
</dbReference>
<dbReference type="Pfam" id="PF23362">
    <property type="entry name" value="DHX37_C"/>
    <property type="match status" value="1"/>
</dbReference>
<sequence>MLARMSIAGPARQLGEATGPQGGRLQGPPGKAKVENYRGRRCAALPADGDAAQRRLDEATKKQAPKWSQLRDDAEGLLWLMGGYAWAARGGETAAESFCQQNKINPRQMAEAHSLMQQLAELLQRRLSLSETELELQLPLLPKPPNSQQALLLRECIVEGLLDRVAVACPDLGNRAYICADLGREHPVFIHTSSNAFRHRPHPSALVFNEIISTHKHFMRDCVTVDPLQLAKRAAAGGCPLLQLGEFLPVPGPRYLSEQDKVLAFASPLYAPLSYSLPTVEVDVPSESNFRYKVFAKALLEGAVVRGLPSQDKLLARPSLLLHAPTNPRVSAVVSPLWQFRVGSRRQLIAKWRSDRRFLLEGYLKWLPSSMHDDVPSDLDLMRGIWRPLAQPARTRSVLLPRLGMEEDEVASKRQRKEDPAWKFLCAWFCPYAQRAWIALNHHKIPYEYVEALTLKLEPGQTLKDAKGYEKHPLLLKHHPSGLVPTIVRADESQPAVYESLTCVEFADDLAGKRSLSQPLLPEDPVLRARARIWASWADKNISSSFYAVLVPTDVERRREGHVKLIAALQKFQENLQGPFFFGQDLSIVDVAALPWCYRIFTCGIIERYRDASFAYDRVAFAPLQTWLDACLALPAVKDTLPDPERLVDTYKRYADGSSMASSGQELSARTGRLSCCSGFPTRAVDSKRQSHRRGAVTSGPAPEGPDACRCLVLVSATRFLERSRSRTGSSLVMPWQPSVWELKPRRSLMPPAAMTRRGVRLRGIQNLYVSGLPPGFNDAHLFQLFERFGRIWSSRVCPSRRTGGFGYAFVKYGDPSHAAAAIQSLNEYDVGGAVISVKLADNDRGPHQSDGGKGKGKLDPWNIPADQSEVLITGLSRDTDEESIRQMFKDMGRITMIKVCCEGKMDGQGYALARFRYPEEAQHAIRQTDGSIHKGLTIRTLLSSSTAAKGEVKNMLERQNVPTESLFVMGLPPGSTTETITAFFGQFAGVAFVKVLDTNGKKGDTVALVRMNTLDEAVWCFDRLNGQETAPNLQLIVRYSDPPKGAKGMTKGLDELQAMPPGIPAPRTHGFSYSPYGEEAPPIAQRPVRSFTGTDFADQAAFGNSNVPPPPGGSLAALLGSARQPAGSVAGSGGGAFRPAMSPPPSNSGGCQL</sequence>
<dbReference type="OrthoDB" id="4951845at2759"/>
<dbReference type="InterPro" id="IPR004045">
    <property type="entry name" value="Glutathione_S-Trfase_N"/>
</dbReference>
<keyword evidence="6" id="KW-0347">Helicase</keyword>
<name>A0A1Q9F7F4_SYMMI</name>
<dbReference type="Gene3D" id="1.20.1050.10">
    <property type="match status" value="1"/>
</dbReference>
<feature type="region of interest" description="Disordered" evidence="2">
    <location>
        <begin position="842"/>
        <end position="861"/>
    </location>
</feature>
<dbReference type="Gene3D" id="3.30.70.330">
    <property type="match status" value="3"/>
</dbReference>
<dbReference type="GO" id="GO:0005737">
    <property type="term" value="C:cytoplasm"/>
    <property type="evidence" value="ECO:0007669"/>
    <property type="project" value="TreeGrafter"/>
</dbReference>
<keyword evidence="6" id="KW-0547">Nucleotide-binding</keyword>
<dbReference type="InterPro" id="IPR000504">
    <property type="entry name" value="RRM_dom"/>
</dbReference>
<evidence type="ECO:0000256" key="1">
    <source>
        <dbReference type="PROSITE-ProRule" id="PRU00176"/>
    </source>
</evidence>
<dbReference type="GO" id="GO:0004386">
    <property type="term" value="F:helicase activity"/>
    <property type="evidence" value="ECO:0007669"/>
    <property type="project" value="UniProtKB-KW"/>
</dbReference>
<accession>A0A1Q9F7F4</accession>
<evidence type="ECO:0000259" key="3">
    <source>
        <dbReference type="PROSITE" id="PS50102"/>
    </source>
</evidence>
<feature type="domain" description="GST C-terminal" evidence="5">
    <location>
        <begin position="524"/>
        <end position="651"/>
    </location>
</feature>
<keyword evidence="6" id="KW-0378">Hydrolase</keyword>
<feature type="domain" description="GST N-terminal" evidence="4">
    <location>
        <begin position="420"/>
        <end position="515"/>
    </location>
</feature>
<dbReference type="InterPro" id="IPR012677">
    <property type="entry name" value="Nucleotide-bd_a/b_plait_sf"/>
</dbReference>
<dbReference type="SUPFAM" id="SSF52833">
    <property type="entry name" value="Thioredoxin-like"/>
    <property type="match status" value="1"/>
</dbReference>
<feature type="compositionally biased region" description="Low complexity" evidence="2">
    <location>
        <begin position="1114"/>
        <end position="1130"/>
    </location>
</feature>
<dbReference type="EMBL" id="LSRX01000001">
    <property type="protein sequence ID" value="OLQ15601.1"/>
    <property type="molecule type" value="Genomic_DNA"/>
</dbReference>
<dbReference type="PROSITE" id="PS50102">
    <property type="entry name" value="RRM"/>
    <property type="match status" value="3"/>
</dbReference>
<dbReference type="Gene3D" id="3.40.30.10">
    <property type="entry name" value="Glutaredoxin"/>
    <property type="match status" value="1"/>
</dbReference>
<dbReference type="SUPFAM" id="SSF54928">
    <property type="entry name" value="RNA-binding domain, RBD"/>
    <property type="match status" value="2"/>
</dbReference>
<dbReference type="SFLD" id="SFLDS00019">
    <property type="entry name" value="Glutathione_Transferase_(cytos"/>
    <property type="match status" value="1"/>
</dbReference>
<proteinExistence type="predicted"/>
<dbReference type="SMART" id="SM00360">
    <property type="entry name" value="RRM"/>
    <property type="match status" value="3"/>
</dbReference>
<dbReference type="GO" id="GO:0003723">
    <property type="term" value="F:RNA binding"/>
    <property type="evidence" value="ECO:0007669"/>
    <property type="project" value="UniProtKB-UniRule"/>
</dbReference>
<keyword evidence="6" id="KW-0067">ATP-binding</keyword>
<dbReference type="InterPro" id="IPR036282">
    <property type="entry name" value="Glutathione-S-Trfase_C_sf"/>
</dbReference>
<dbReference type="Pfam" id="PF07717">
    <property type="entry name" value="OB_NTP_bind"/>
    <property type="match status" value="1"/>
</dbReference>
<keyword evidence="7" id="KW-1185">Reference proteome</keyword>